<evidence type="ECO:0000256" key="4">
    <source>
        <dbReference type="ARBA" id="ARBA00022884"/>
    </source>
</evidence>
<dbReference type="NCBIfam" id="TIGR01953">
    <property type="entry name" value="NusA"/>
    <property type="match status" value="1"/>
</dbReference>
<reference evidence="11 12" key="1">
    <citation type="submission" date="2020-10" db="EMBL/GenBank/DDBJ databases">
        <title>The genome of sulfurovum sp.</title>
        <authorList>
            <person name="Xie S."/>
            <person name="Shao Z."/>
            <person name="Jiang L."/>
        </authorList>
    </citation>
    <scope>NUCLEOTIDE SEQUENCE [LARGE SCALE GENOMIC DNA]</scope>
    <source>
        <strain evidence="11 12">ST-419</strain>
    </source>
</reference>
<dbReference type="HAMAP" id="MF_00945_B">
    <property type="entry name" value="NusA_B"/>
    <property type="match status" value="1"/>
</dbReference>
<dbReference type="EMBL" id="CP063164">
    <property type="protein sequence ID" value="QOR62140.1"/>
    <property type="molecule type" value="Genomic_DNA"/>
</dbReference>
<evidence type="ECO:0000313" key="11">
    <source>
        <dbReference type="EMBL" id="QOR62140.1"/>
    </source>
</evidence>
<dbReference type="GO" id="GO:0005829">
    <property type="term" value="C:cytosol"/>
    <property type="evidence" value="ECO:0007669"/>
    <property type="project" value="TreeGrafter"/>
</dbReference>
<dbReference type="CDD" id="cd22529">
    <property type="entry name" value="KH-II_NusA_rpt2"/>
    <property type="match status" value="1"/>
</dbReference>
<dbReference type="Pfam" id="PF08529">
    <property type="entry name" value="NusA_N"/>
    <property type="match status" value="1"/>
</dbReference>
<feature type="domain" description="NusA-like second KH" evidence="10">
    <location>
        <begin position="285"/>
        <end position="349"/>
    </location>
</feature>
<dbReference type="InterPro" id="IPR009019">
    <property type="entry name" value="KH_sf_prok-type"/>
</dbReference>
<evidence type="ECO:0000256" key="1">
    <source>
        <dbReference type="ARBA" id="ARBA00022472"/>
    </source>
</evidence>
<dbReference type="PANTHER" id="PTHR22648:SF0">
    <property type="entry name" value="TRANSCRIPTION TERMINATION_ANTITERMINATION PROTEIN NUSA"/>
    <property type="match status" value="1"/>
</dbReference>
<dbReference type="Pfam" id="PF13184">
    <property type="entry name" value="KH_NusA_1st"/>
    <property type="match status" value="1"/>
</dbReference>
<dbReference type="Pfam" id="PF26594">
    <property type="entry name" value="KH_NusA_2nd"/>
    <property type="match status" value="1"/>
</dbReference>
<evidence type="ECO:0000259" key="10">
    <source>
        <dbReference type="Pfam" id="PF26594"/>
    </source>
</evidence>
<dbReference type="Gene3D" id="3.30.1480.10">
    <property type="entry name" value="NusA, N-terminal domain"/>
    <property type="match status" value="1"/>
</dbReference>
<keyword evidence="4 7" id="KW-0694">RNA-binding</keyword>
<dbReference type="InterPro" id="IPR012340">
    <property type="entry name" value="NA-bd_OB-fold"/>
</dbReference>
<dbReference type="SUPFAM" id="SSF54814">
    <property type="entry name" value="Prokaryotic type KH domain (KH-domain type II)"/>
    <property type="match status" value="2"/>
</dbReference>
<dbReference type="SUPFAM" id="SSF69705">
    <property type="entry name" value="Transcription factor NusA, N-terminal domain"/>
    <property type="match status" value="1"/>
</dbReference>
<dbReference type="Gene3D" id="3.30.300.20">
    <property type="match status" value="2"/>
</dbReference>
<dbReference type="InterPro" id="IPR030842">
    <property type="entry name" value="TF_NusA_bacterial"/>
</dbReference>
<name>A0A7M1S711_9BACT</name>
<evidence type="ECO:0000313" key="12">
    <source>
        <dbReference type="Proteomes" id="UP000595074"/>
    </source>
</evidence>
<dbReference type="FunFam" id="3.30.300.20:FF:000002">
    <property type="entry name" value="Transcription termination/antitermination protein NusA"/>
    <property type="match status" value="1"/>
</dbReference>
<dbReference type="AlphaFoldDB" id="A0A7M1S711"/>
<dbReference type="InterPro" id="IPR010213">
    <property type="entry name" value="TF_NusA"/>
</dbReference>
<dbReference type="GO" id="GO:0006353">
    <property type="term" value="P:DNA-templated transcription termination"/>
    <property type="evidence" value="ECO:0007669"/>
    <property type="project" value="UniProtKB-UniRule"/>
</dbReference>
<keyword evidence="1 7" id="KW-0806">Transcription termination</keyword>
<evidence type="ECO:0000259" key="8">
    <source>
        <dbReference type="Pfam" id="PF08529"/>
    </source>
</evidence>
<feature type="domain" description="Transcription factor NusA first KH" evidence="9">
    <location>
        <begin position="204"/>
        <end position="281"/>
    </location>
</feature>
<dbReference type="InterPro" id="IPR058582">
    <property type="entry name" value="KH_NusA_2nd"/>
</dbReference>
<dbReference type="InterPro" id="IPR025249">
    <property type="entry name" value="TF_NusA_KH_1st"/>
</dbReference>
<proteinExistence type="inferred from homology"/>
<comment type="subunit">
    <text evidence="7">Monomer. Binds directly to the core enzyme of the DNA-dependent RNA polymerase and to nascent RNA.</text>
</comment>
<dbReference type="InterPro" id="IPR015946">
    <property type="entry name" value="KH_dom-like_a/b"/>
</dbReference>
<accession>A0A7M1S711</accession>
<dbReference type="GO" id="GO:0003700">
    <property type="term" value="F:DNA-binding transcription factor activity"/>
    <property type="evidence" value="ECO:0007669"/>
    <property type="project" value="InterPro"/>
</dbReference>
<keyword evidence="12" id="KW-1185">Reference proteome</keyword>
<dbReference type="Gene3D" id="2.40.50.140">
    <property type="entry name" value="Nucleic acid-binding proteins"/>
    <property type="match status" value="1"/>
</dbReference>
<organism evidence="11 12">
    <name type="scientific">Sulfurovum indicum</name>
    <dbReference type="NCBI Taxonomy" id="2779528"/>
    <lineage>
        <taxon>Bacteria</taxon>
        <taxon>Pseudomonadati</taxon>
        <taxon>Campylobacterota</taxon>
        <taxon>Epsilonproteobacteria</taxon>
        <taxon>Campylobacterales</taxon>
        <taxon>Sulfurovaceae</taxon>
        <taxon>Sulfurovum</taxon>
    </lineage>
</organism>
<evidence type="ECO:0000256" key="2">
    <source>
        <dbReference type="ARBA" id="ARBA00022490"/>
    </source>
</evidence>
<dbReference type="GO" id="GO:0031564">
    <property type="term" value="P:transcription antitermination"/>
    <property type="evidence" value="ECO:0007669"/>
    <property type="project" value="UniProtKB-UniRule"/>
</dbReference>
<dbReference type="GO" id="GO:0003723">
    <property type="term" value="F:RNA binding"/>
    <property type="evidence" value="ECO:0007669"/>
    <property type="project" value="UniProtKB-UniRule"/>
</dbReference>
<dbReference type="InterPro" id="IPR013735">
    <property type="entry name" value="TF_NusA_N"/>
</dbReference>
<dbReference type="RefSeq" id="WP_197548841.1">
    <property type="nucleotide sequence ID" value="NZ_CP063164.1"/>
</dbReference>
<keyword evidence="6 7" id="KW-0804">Transcription</keyword>
<comment type="function">
    <text evidence="7">Participates in both transcription termination and antitermination.</text>
</comment>
<dbReference type="PANTHER" id="PTHR22648">
    <property type="entry name" value="TRANSCRIPTION TERMINATION FACTOR NUSA"/>
    <property type="match status" value="1"/>
</dbReference>
<dbReference type="Proteomes" id="UP000595074">
    <property type="component" value="Chromosome"/>
</dbReference>
<comment type="subcellular location">
    <subcellularLocation>
        <location evidence="7">Cytoplasm</location>
    </subcellularLocation>
</comment>
<sequence>MEKILDIIEAIAHEKNISKESAVEAFKEALINTAKKLTSQTSTFEAIIDNDTKTYSINKVITVVADDDEKLEEEPDSYIPLSEAKEFDNSIEIGDQLKEEFILEDHGRTASANLFKELEYHVQRRIEQDLFEKYREKVGTVMLGTVNRIDADDNTHVEIGELKGILTRRNRIKGETYKRGDTIRALLRYVSVDPQIGLFLELTRTSPKFLEALMANEVPEIADGIVEIVAAARIPGERAKIALKTEQMNVDPIGAAVGVKGVRINAVSEELNGENIDCIEYSPIPEIFITRALSPAITQSIKVDQNEKKAIINITGDQKAKAIGKSGINIRLASMLTGYTIELNEVEGVTERQTDSNGDTIETNKTTDTSALEDLFK</sequence>
<dbReference type="KEGG" id="sinu:IMZ28_01275"/>
<comment type="similarity">
    <text evidence="7">Belongs to the NusA family.</text>
</comment>
<feature type="domain" description="Transcription factor NusA N-terminal" evidence="8">
    <location>
        <begin position="4"/>
        <end position="122"/>
    </location>
</feature>
<dbReference type="InterPro" id="IPR036555">
    <property type="entry name" value="NusA_N_sf"/>
</dbReference>
<gene>
    <name evidence="7 11" type="primary">nusA</name>
    <name evidence="11" type="ORF">IMZ28_01275</name>
</gene>
<dbReference type="SUPFAM" id="SSF50249">
    <property type="entry name" value="Nucleic acid-binding proteins"/>
    <property type="match status" value="1"/>
</dbReference>
<keyword evidence="2 7" id="KW-0963">Cytoplasm</keyword>
<evidence type="ECO:0000256" key="6">
    <source>
        <dbReference type="ARBA" id="ARBA00023163"/>
    </source>
</evidence>
<protein>
    <recommendedName>
        <fullName evidence="7">Transcription termination/antitermination protein NusA</fullName>
    </recommendedName>
</protein>
<keyword evidence="5 7" id="KW-0805">Transcription regulation</keyword>
<evidence type="ECO:0000259" key="9">
    <source>
        <dbReference type="Pfam" id="PF13184"/>
    </source>
</evidence>
<evidence type="ECO:0000256" key="7">
    <source>
        <dbReference type="HAMAP-Rule" id="MF_00945"/>
    </source>
</evidence>
<evidence type="ECO:0000256" key="3">
    <source>
        <dbReference type="ARBA" id="ARBA00022814"/>
    </source>
</evidence>
<dbReference type="CDD" id="cd02134">
    <property type="entry name" value="KH-II_NusA_rpt1"/>
    <property type="match status" value="1"/>
</dbReference>
<keyword evidence="3 7" id="KW-0889">Transcription antitermination</keyword>
<evidence type="ECO:0000256" key="5">
    <source>
        <dbReference type="ARBA" id="ARBA00023015"/>
    </source>
</evidence>